<feature type="domain" description="Ig-like" evidence="4">
    <location>
        <begin position="87"/>
        <end position="169"/>
    </location>
</feature>
<feature type="transmembrane region" description="Helical" evidence="3">
    <location>
        <begin position="544"/>
        <end position="565"/>
    </location>
</feature>
<dbReference type="PANTHER" id="PTHR11481">
    <property type="entry name" value="IMMUNOGLOBULIN FC RECEPTOR"/>
    <property type="match status" value="1"/>
</dbReference>
<dbReference type="InterPro" id="IPR050488">
    <property type="entry name" value="Ig_Fc_receptor"/>
</dbReference>
<dbReference type="GO" id="GO:0009897">
    <property type="term" value="C:external side of plasma membrane"/>
    <property type="evidence" value="ECO:0007669"/>
    <property type="project" value="TreeGrafter"/>
</dbReference>
<keyword evidence="3" id="KW-0472">Membrane</keyword>
<dbReference type="InterPro" id="IPR003599">
    <property type="entry name" value="Ig_sub"/>
</dbReference>
<evidence type="ECO:0000313" key="5">
    <source>
        <dbReference type="Ensembl" id="ENSAMXP00005019535.1"/>
    </source>
</evidence>
<dbReference type="InterPro" id="IPR003598">
    <property type="entry name" value="Ig_sub2"/>
</dbReference>
<reference evidence="5" key="1">
    <citation type="submission" date="2025-08" db="UniProtKB">
        <authorList>
            <consortium name="Ensembl"/>
        </authorList>
    </citation>
    <scope>IDENTIFICATION</scope>
</reference>
<name>A0A8B9HZL1_ASTMX</name>
<dbReference type="GO" id="GO:0006955">
    <property type="term" value="P:immune response"/>
    <property type="evidence" value="ECO:0007669"/>
    <property type="project" value="TreeGrafter"/>
</dbReference>
<dbReference type="SMART" id="SM00408">
    <property type="entry name" value="IGc2"/>
    <property type="match status" value="1"/>
</dbReference>
<proteinExistence type="predicted"/>
<dbReference type="InterPro" id="IPR036179">
    <property type="entry name" value="Ig-like_dom_sf"/>
</dbReference>
<evidence type="ECO:0000313" key="6">
    <source>
        <dbReference type="Proteomes" id="UP000694621"/>
    </source>
</evidence>
<feature type="domain" description="Ig-like" evidence="4">
    <location>
        <begin position="263"/>
        <end position="345"/>
    </location>
</feature>
<feature type="domain" description="Ig-like" evidence="4">
    <location>
        <begin position="446"/>
        <end position="533"/>
    </location>
</feature>
<dbReference type="Pfam" id="PF13895">
    <property type="entry name" value="Ig_2"/>
    <property type="match status" value="1"/>
</dbReference>
<dbReference type="Ensembl" id="ENSAMXT00005021598.1">
    <property type="protein sequence ID" value="ENSAMXP00005019535.1"/>
    <property type="gene ID" value="ENSAMXG00005010092.1"/>
</dbReference>
<evidence type="ECO:0000259" key="4">
    <source>
        <dbReference type="PROSITE" id="PS50835"/>
    </source>
</evidence>
<keyword evidence="3" id="KW-0812">Transmembrane</keyword>
<organism evidence="5 6">
    <name type="scientific">Astyanax mexicanus</name>
    <name type="common">Blind cave fish</name>
    <name type="synonym">Astyanax fasciatus mexicanus</name>
    <dbReference type="NCBI Taxonomy" id="7994"/>
    <lineage>
        <taxon>Eukaryota</taxon>
        <taxon>Metazoa</taxon>
        <taxon>Chordata</taxon>
        <taxon>Craniata</taxon>
        <taxon>Vertebrata</taxon>
        <taxon>Euteleostomi</taxon>
        <taxon>Actinopterygii</taxon>
        <taxon>Neopterygii</taxon>
        <taxon>Teleostei</taxon>
        <taxon>Ostariophysi</taxon>
        <taxon>Characiformes</taxon>
        <taxon>Characoidei</taxon>
        <taxon>Acestrorhamphidae</taxon>
        <taxon>Acestrorhamphinae</taxon>
        <taxon>Astyanax</taxon>
    </lineage>
</organism>
<evidence type="ECO:0000256" key="3">
    <source>
        <dbReference type="SAM" id="Phobius"/>
    </source>
</evidence>
<dbReference type="Proteomes" id="UP000694621">
    <property type="component" value="Unplaced"/>
</dbReference>
<dbReference type="PIRSF" id="PIRSF000615">
    <property type="entry name" value="TyrPK_CSF1-R"/>
    <property type="match status" value="1"/>
</dbReference>
<evidence type="ECO:0000256" key="2">
    <source>
        <dbReference type="ARBA" id="ARBA00023157"/>
    </source>
</evidence>
<dbReference type="PROSITE" id="PS50835">
    <property type="entry name" value="IG_LIKE"/>
    <property type="match status" value="5"/>
</dbReference>
<dbReference type="PANTHER" id="PTHR11481:SF60">
    <property type="entry name" value="IG-LIKE DOMAIN-CONTAINING PROTEIN"/>
    <property type="match status" value="1"/>
</dbReference>
<feature type="domain" description="Ig-like" evidence="4">
    <location>
        <begin position="1"/>
        <end position="80"/>
    </location>
</feature>
<dbReference type="Gene3D" id="2.60.40.10">
    <property type="entry name" value="Immunoglobulins"/>
    <property type="match status" value="5"/>
</dbReference>
<feature type="domain" description="Ig-like" evidence="4">
    <location>
        <begin position="184"/>
        <end position="257"/>
    </location>
</feature>
<dbReference type="InterPro" id="IPR007110">
    <property type="entry name" value="Ig-like_dom"/>
</dbReference>
<dbReference type="GO" id="GO:0007166">
    <property type="term" value="P:cell surface receptor signaling pathway"/>
    <property type="evidence" value="ECO:0007669"/>
    <property type="project" value="TreeGrafter"/>
</dbReference>
<sequence length="647" mass="72492">MLESGTKVTLRCDVKVSHSFPQLSHTFTFMKYNTIIYSKNSSQAMVERSFTPARRSNSGSYQCRVTIHSKEKSSNTETLTVRGLQTPLLRVESNVVYEGEKVTATCSVPEETGPLQFSFYRNQQMFMILTSNENSTNTSVEFQESGESDLHCTYRHMEFPDSSNSSNIERVFIRRKAFKPPPSPRITNASLVVEGDRVRISCDVLGHSKNGYEVFLTDRETLLMSSPSSFTHSFEVNASSSGRYVCKVETGKTEKISTLLSRPVLSMSPQQVFQGQMLTLSCRTLNINQERITKADVKFELYKDQHPLKEGHTFNFTASQSSNGNYTCRATAKNITKESKQLIINAKVPVSPPVIRAVGQVIVGKPFQLLCESELGTLPISYTLLRYQRPFYTLTVSGPQRSAVFNISYINHVDEIHSFTCRAQGGAYSRFSQALNTPVIEPVSKPELSLGFPRGQTFTEGTDVSLYCSVQQGTVPVTFFWYRVGSSRPLFTSRSSVTRGEHVIRSITRDHRGKYYCRAYNDAGQTQNSEPVTVGVNLAGWKKAVIAVICILILVLIVAILVLFLKKARTPRKRKRAVELSVKPARPKSSDPMRMSLTLDIEDNTAVNIGKGPDDHYVSRQMEQPEPTIISPPPHCTILYQPSLQLP</sequence>
<accession>A0A8B9HZL1</accession>
<dbReference type="SUPFAM" id="SSF48726">
    <property type="entry name" value="Immunoglobulin"/>
    <property type="match status" value="4"/>
</dbReference>
<keyword evidence="3" id="KW-1133">Transmembrane helix</keyword>
<dbReference type="InterPro" id="IPR013783">
    <property type="entry name" value="Ig-like_fold"/>
</dbReference>
<evidence type="ECO:0000256" key="1">
    <source>
        <dbReference type="ARBA" id="ARBA00022729"/>
    </source>
</evidence>
<dbReference type="SMART" id="SM00409">
    <property type="entry name" value="IG"/>
    <property type="match status" value="4"/>
</dbReference>
<keyword evidence="2" id="KW-1015">Disulfide bond</keyword>
<protein>
    <submittedName>
        <fullName evidence="5">Platelet/endothelial cell adhesion molecule 1</fullName>
    </submittedName>
</protein>
<dbReference type="GO" id="GO:0004888">
    <property type="term" value="F:transmembrane signaling receptor activity"/>
    <property type="evidence" value="ECO:0007669"/>
    <property type="project" value="TreeGrafter"/>
</dbReference>
<dbReference type="Pfam" id="PF13927">
    <property type="entry name" value="Ig_3"/>
    <property type="match status" value="1"/>
</dbReference>
<keyword evidence="1" id="KW-0732">Signal</keyword>
<dbReference type="AlphaFoldDB" id="A0A8B9HZL1"/>